<feature type="domain" description="Replication factor-A protein 1 N-terminal" evidence="1">
    <location>
        <begin position="5"/>
        <end position="70"/>
    </location>
</feature>
<dbReference type="AlphaFoldDB" id="A0A565B2R9"/>
<dbReference type="InterPro" id="IPR007199">
    <property type="entry name" value="Rep_factor-A_N"/>
</dbReference>
<dbReference type="OrthoDB" id="1751331at2759"/>
<reference evidence="2" key="1">
    <citation type="submission" date="2019-07" db="EMBL/GenBank/DDBJ databases">
        <authorList>
            <person name="Dittberner H."/>
        </authorList>
    </citation>
    <scope>NUCLEOTIDE SEQUENCE [LARGE SCALE GENOMIC DNA]</scope>
</reference>
<sequence>MEINLTSGVIKKIIDGEVEGEADMIPVMQVTEMRSVKAESRGTTTERFRVILLDGIYLHQGMLGSDLNKAAVCLEEKDMEDGLFKVPNLEEVS</sequence>
<dbReference type="GO" id="GO:0006260">
    <property type="term" value="P:DNA replication"/>
    <property type="evidence" value="ECO:0007669"/>
    <property type="project" value="InterPro"/>
</dbReference>
<dbReference type="Proteomes" id="UP000489600">
    <property type="component" value="Unassembled WGS sequence"/>
</dbReference>
<keyword evidence="3" id="KW-1185">Reference proteome</keyword>
<dbReference type="EMBL" id="CABITT030000002">
    <property type="protein sequence ID" value="VVA95055.1"/>
    <property type="molecule type" value="Genomic_DNA"/>
</dbReference>
<protein>
    <recommendedName>
        <fullName evidence="1">Replication factor-A protein 1 N-terminal domain-containing protein</fullName>
    </recommendedName>
</protein>
<dbReference type="SUPFAM" id="SSF50249">
    <property type="entry name" value="Nucleic acid-binding proteins"/>
    <property type="match status" value="1"/>
</dbReference>
<dbReference type="GO" id="GO:0005634">
    <property type="term" value="C:nucleus"/>
    <property type="evidence" value="ECO:0007669"/>
    <property type="project" value="InterPro"/>
</dbReference>
<dbReference type="Gene3D" id="2.40.50.140">
    <property type="entry name" value="Nucleic acid-binding proteins"/>
    <property type="match status" value="1"/>
</dbReference>
<dbReference type="Pfam" id="PF04057">
    <property type="entry name" value="Rep-A_N"/>
    <property type="match status" value="1"/>
</dbReference>
<evidence type="ECO:0000259" key="1">
    <source>
        <dbReference type="Pfam" id="PF04057"/>
    </source>
</evidence>
<evidence type="ECO:0000313" key="3">
    <source>
        <dbReference type="Proteomes" id="UP000489600"/>
    </source>
</evidence>
<proteinExistence type="predicted"/>
<evidence type="ECO:0000313" key="2">
    <source>
        <dbReference type="EMBL" id="VVA95055.1"/>
    </source>
</evidence>
<comment type="caution">
    <text evidence="2">The sequence shown here is derived from an EMBL/GenBank/DDBJ whole genome shotgun (WGS) entry which is preliminary data.</text>
</comment>
<gene>
    <name evidence="2" type="ORF">ANE_LOCUS5500</name>
</gene>
<organism evidence="2 3">
    <name type="scientific">Arabis nemorensis</name>
    <dbReference type="NCBI Taxonomy" id="586526"/>
    <lineage>
        <taxon>Eukaryota</taxon>
        <taxon>Viridiplantae</taxon>
        <taxon>Streptophyta</taxon>
        <taxon>Embryophyta</taxon>
        <taxon>Tracheophyta</taxon>
        <taxon>Spermatophyta</taxon>
        <taxon>Magnoliopsida</taxon>
        <taxon>eudicotyledons</taxon>
        <taxon>Gunneridae</taxon>
        <taxon>Pentapetalae</taxon>
        <taxon>rosids</taxon>
        <taxon>malvids</taxon>
        <taxon>Brassicales</taxon>
        <taxon>Brassicaceae</taxon>
        <taxon>Arabideae</taxon>
        <taxon>Arabis</taxon>
    </lineage>
</organism>
<name>A0A565B2R9_9BRAS</name>
<dbReference type="GO" id="GO:0003677">
    <property type="term" value="F:DNA binding"/>
    <property type="evidence" value="ECO:0007669"/>
    <property type="project" value="InterPro"/>
</dbReference>
<accession>A0A565B2R9</accession>
<dbReference type="InterPro" id="IPR012340">
    <property type="entry name" value="NA-bd_OB-fold"/>
</dbReference>